<evidence type="ECO:0000256" key="9">
    <source>
        <dbReference type="ARBA" id="ARBA00023163"/>
    </source>
</evidence>
<dbReference type="PANTHER" id="PTHR31576:SF2">
    <property type="entry name" value="TATA BOX-BINDING PROTEIN-ASSOCIATED FACTOR RNA POLYMERASE I SUBUNIT B"/>
    <property type="match status" value="1"/>
</dbReference>
<evidence type="ECO:0000256" key="1">
    <source>
        <dbReference type="ARBA" id="ARBA00004604"/>
    </source>
</evidence>
<evidence type="ECO:0000259" key="14">
    <source>
        <dbReference type="Pfam" id="PF20645"/>
    </source>
</evidence>
<dbReference type="HOGENOM" id="CLU_017937_0_0_1"/>
<feature type="compositionally biased region" description="Low complexity" evidence="12">
    <location>
        <begin position="138"/>
        <end position="167"/>
    </location>
</feature>
<evidence type="ECO:0000256" key="2">
    <source>
        <dbReference type="ARBA" id="ARBA00006899"/>
    </source>
</evidence>
<accession>B0X6S1</accession>
<dbReference type="InterPro" id="IPR033599">
    <property type="entry name" value="TAF1B/Rrn7"/>
</dbReference>
<dbReference type="InterPro" id="IPR021752">
    <property type="entry name" value="TF_Rrn7_Zf"/>
</dbReference>
<keyword evidence="9" id="KW-0804">Transcription</keyword>
<evidence type="ECO:0000256" key="3">
    <source>
        <dbReference type="ARBA" id="ARBA00018994"/>
    </source>
</evidence>
<sequence length="851" mass="97464">MADACEVCGLNEFTAEAGFFYCVECGTKSQRGQEMVDEFHEGADQGPKVKISAKPKKKLNRITSWEQANYILLGYTDLLATLGAGASFKMTVLQLWTTYLRRMEIAFFDKEAPELPRLPVFYHKADAEIIYNRKRAPSVRSSGASSASSRRTRTSLSTVRSSHSVSRQLRQEQRDLLTAEHDSFLASQRSDVNRSLHELSIRSLNASRTGADTDEEERGKPKRIRYSRVAKKHMKRKIGVQEEHIDKHEHDLDGEMTCCSTKELYLPNGRKMLLEGRSGKPQSLTRSLLVSMLGMALNVDRSQLQLADLVRLNREEHIPHANLMQYLPDELDPDCYTDTIRRLQASAVGSHIELRETTADLSMFMKVKIVTPDWHALCKRYLAELCLPADLMIYIDRLLAIFPPQLKFNETKKIPNYEGRAMAIIIFVLKLLFGLNDSTEKSISKSAAKLNRRLTALGTYKPLFVFTEWARYVEMRKIILSQVNHPINRQVAWESGISPDPTLFIDSNLRKKRNVDSFMVNKRIASAAVINLKQVVTQVVDTNHRQAGTNRTDGRSSIDFEASLTPFKSYLETFLLAYAKASPVHVPEFMYVDHSDRTVIPFIEPANFREQLTKHHQIRLIIKRAKSGRDKFHYQENPPKNPERKKWHNNVSKVTIIPEDPNWTLKRIPPPLLTHEEMLAKIIIENSVEAEQTRLVAPPQARIPDETSFLSESLFSSQTSGGSTGSSPSKPFSSLTLLCPNYECWLRQYSETEATQASFDKQVAHMLPESFRLVLGECARVVENNTHTLFVELLRVENYFCYAVEPVERWFFTEMGGEEEEVQRREVKVQFRTEFRSKLGEKFVEDVIRAY</sequence>
<evidence type="ECO:0000256" key="11">
    <source>
        <dbReference type="ARBA" id="ARBA00032500"/>
    </source>
</evidence>
<dbReference type="Proteomes" id="UP000002320">
    <property type="component" value="Unassembled WGS sequence"/>
</dbReference>
<evidence type="ECO:0000256" key="7">
    <source>
        <dbReference type="ARBA" id="ARBA00023015"/>
    </source>
</evidence>
<dbReference type="Pfam" id="PF11781">
    <property type="entry name" value="Zn_ribbon_RRN7"/>
    <property type="match status" value="1"/>
</dbReference>
<dbReference type="AlphaFoldDB" id="B0X6S1"/>
<evidence type="ECO:0000313" key="15">
    <source>
        <dbReference type="EMBL" id="EDS41554.1"/>
    </source>
</evidence>
<evidence type="ECO:0000259" key="13">
    <source>
        <dbReference type="Pfam" id="PF11781"/>
    </source>
</evidence>
<proteinExistence type="inferred from homology"/>
<keyword evidence="17" id="KW-1185">Reference proteome</keyword>
<comment type="similarity">
    <text evidence="2">Belongs to the RRN7/TAF1B family.</text>
</comment>
<dbReference type="VEuPathDB" id="VectorBase:CPIJ014751"/>
<evidence type="ECO:0000256" key="4">
    <source>
        <dbReference type="ARBA" id="ARBA00022723"/>
    </source>
</evidence>
<dbReference type="OrthoDB" id="10069252at2759"/>
<evidence type="ECO:0000256" key="5">
    <source>
        <dbReference type="ARBA" id="ARBA00022771"/>
    </source>
</evidence>
<dbReference type="Pfam" id="PF20645">
    <property type="entry name" value="Rrn7_cyclin_C"/>
    <property type="match status" value="1"/>
</dbReference>
<dbReference type="GO" id="GO:0008270">
    <property type="term" value="F:zinc ion binding"/>
    <property type="evidence" value="ECO:0007669"/>
    <property type="project" value="UniProtKB-KW"/>
</dbReference>
<dbReference type="GO" id="GO:0042790">
    <property type="term" value="P:nucleolar large rRNA transcription by RNA polymerase I"/>
    <property type="evidence" value="ECO:0007669"/>
    <property type="project" value="TreeGrafter"/>
</dbReference>
<dbReference type="VEuPathDB" id="VectorBase:CQUJHB015665"/>
<dbReference type="InterPro" id="IPR048538">
    <property type="entry name" value="Rrn7_cyclin_C"/>
</dbReference>
<feature type="domain" description="Rrn7/TAF1B C-terminal cyclin" evidence="14">
    <location>
        <begin position="359"/>
        <end position="472"/>
    </location>
</feature>
<evidence type="ECO:0000313" key="16">
    <source>
        <dbReference type="EnsemblMetazoa" id="CPIJ014751-PA"/>
    </source>
</evidence>
<evidence type="ECO:0000256" key="6">
    <source>
        <dbReference type="ARBA" id="ARBA00022833"/>
    </source>
</evidence>
<keyword evidence="8" id="KW-0238">DNA-binding</keyword>
<dbReference type="KEGG" id="cqu:CpipJ_CPIJ014751"/>
<dbReference type="InParanoid" id="B0X6S1"/>
<keyword evidence="10" id="KW-0539">Nucleus</keyword>
<dbReference type="GO" id="GO:0070860">
    <property type="term" value="C:RNA polymerase I core factor complex"/>
    <property type="evidence" value="ECO:0007669"/>
    <property type="project" value="InterPro"/>
</dbReference>
<evidence type="ECO:0000313" key="17">
    <source>
        <dbReference type="Proteomes" id="UP000002320"/>
    </source>
</evidence>
<dbReference type="PANTHER" id="PTHR31576">
    <property type="entry name" value="TATA BOX-BINDING PROTEIN-ASSOCIATED FACTOR RNA POLYMERASE I SUBUNIT B"/>
    <property type="match status" value="1"/>
</dbReference>
<dbReference type="GO" id="GO:0001164">
    <property type="term" value="F:RNA polymerase I core promoter sequence-specific DNA binding"/>
    <property type="evidence" value="ECO:0007669"/>
    <property type="project" value="InterPro"/>
</dbReference>
<name>B0X6S1_CULQU</name>
<reference evidence="16" key="2">
    <citation type="submission" date="2020-05" db="UniProtKB">
        <authorList>
            <consortium name="EnsemblMetazoa"/>
        </authorList>
    </citation>
    <scope>IDENTIFICATION</scope>
    <source>
        <strain evidence="16">JHB</strain>
    </source>
</reference>
<dbReference type="OMA" id="WQRYVAM"/>
<dbReference type="FunCoup" id="B0X6S1">
    <property type="interactions" value="517"/>
</dbReference>
<dbReference type="GO" id="GO:0005668">
    <property type="term" value="C:RNA polymerase transcription factor SL1 complex"/>
    <property type="evidence" value="ECO:0007669"/>
    <property type="project" value="TreeGrafter"/>
</dbReference>
<dbReference type="EMBL" id="DS232421">
    <property type="protein sequence ID" value="EDS41554.1"/>
    <property type="molecule type" value="Genomic_DNA"/>
</dbReference>
<evidence type="ECO:0000256" key="10">
    <source>
        <dbReference type="ARBA" id="ARBA00023242"/>
    </source>
</evidence>
<keyword evidence="5" id="KW-0863">Zinc-finger</keyword>
<protein>
    <recommendedName>
        <fullName evidence="3">TATA box-binding protein-associated factor RNA polymerase I subunit B</fullName>
    </recommendedName>
    <alternativeName>
        <fullName evidence="11">TATA box-binding protein-associated factor 1B</fullName>
    </alternativeName>
</protein>
<reference evidence="15" key="1">
    <citation type="submission" date="2007-03" db="EMBL/GenBank/DDBJ databases">
        <title>Annotation of Culex pipiens quinquefasciatus.</title>
        <authorList>
            <consortium name="The Broad Institute Genome Sequencing Platform"/>
            <person name="Atkinson P.W."/>
            <person name="Hemingway J."/>
            <person name="Christensen B.M."/>
            <person name="Higgs S."/>
            <person name="Kodira C."/>
            <person name="Hannick L."/>
            <person name="Megy K."/>
            <person name="O'Leary S."/>
            <person name="Pearson M."/>
            <person name="Haas B.J."/>
            <person name="Mauceli E."/>
            <person name="Wortman J.R."/>
            <person name="Lee N.H."/>
            <person name="Guigo R."/>
            <person name="Stanke M."/>
            <person name="Alvarado L."/>
            <person name="Amedeo P."/>
            <person name="Antoine C.H."/>
            <person name="Arensburger P."/>
            <person name="Bidwell S.L."/>
            <person name="Crawford M."/>
            <person name="Camaro F."/>
            <person name="Devon K."/>
            <person name="Engels R."/>
            <person name="Hammond M."/>
            <person name="Howarth C."/>
            <person name="Koehrsen M."/>
            <person name="Lawson D."/>
            <person name="Montgomery P."/>
            <person name="Nene V."/>
            <person name="Nusbaum C."/>
            <person name="Puiu D."/>
            <person name="Romero-Severson J."/>
            <person name="Severson D.W."/>
            <person name="Shumway M."/>
            <person name="Sisk P."/>
            <person name="Stolte C."/>
            <person name="Zeng Q."/>
            <person name="Eisenstadt E."/>
            <person name="Fraser-Liggett C."/>
            <person name="Strausberg R."/>
            <person name="Galagan J."/>
            <person name="Birren B."/>
            <person name="Collins F.H."/>
        </authorList>
    </citation>
    <scope>NUCLEOTIDE SEQUENCE [LARGE SCALE GENOMIC DNA]</scope>
    <source>
        <strain evidence="15">JHB</strain>
    </source>
</reference>
<keyword evidence="6" id="KW-0862">Zinc</keyword>
<keyword evidence="7" id="KW-0805">Transcription regulation</keyword>
<organism>
    <name type="scientific">Culex quinquefasciatus</name>
    <name type="common">Southern house mosquito</name>
    <name type="synonym">Culex pungens</name>
    <dbReference type="NCBI Taxonomy" id="7176"/>
    <lineage>
        <taxon>Eukaryota</taxon>
        <taxon>Metazoa</taxon>
        <taxon>Ecdysozoa</taxon>
        <taxon>Arthropoda</taxon>
        <taxon>Hexapoda</taxon>
        <taxon>Insecta</taxon>
        <taxon>Pterygota</taxon>
        <taxon>Neoptera</taxon>
        <taxon>Endopterygota</taxon>
        <taxon>Diptera</taxon>
        <taxon>Nematocera</taxon>
        <taxon>Culicoidea</taxon>
        <taxon>Culicidae</taxon>
        <taxon>Culicinae</taxon>
        <taxon>Culicini</taxon>
        <taxon>Culex</taxon>
        <taxon>Culex</taxon>
    </lineage>
</organism>
<gene>
    <name evidence="16" type="primary">6048420</name>
    <name evidence="15" type="ORF">CpipJ_CPIJ014751</name>
</gene>
<dbReference type="eggNOG" id="ENOG502QVGU">
    <property type="taxonomic scope" value="Eukaryota"/>
</dbReference>
<evidence type="ECO:0000256" key="8">
    <source>
        <dbReference type="ARBA" id="ARBA00023125"/>
    </source>
</evidence>
<feature type="domain" description="RRN7-type" evidence="13">
    <location>
        <begin position="4"/>
        <end position="29"/>
    </location>
</feature>
<feature type="region of interest" description="Disordered" evidence="12">
    <location>
        <begin position="138"/>
        <end position="170"/>
    </location>
</feature>
<evidence type="ECO:0000256" key="12">
    <source>
        <dbReference type="SAM" id="MobiDB-lite"/>
    </source>
</evidence>
<comment type="subcellular location">
    <subcellularLocation>
        <location evidence="1">Nucleus</location>
        <location evidence="1">Nucleolus</location>
    </subcellularLocation>
</comment>
<dbReference type="EnsemblMetazoa" id="CPIJ014751-RA">
    <property type="protein sequence ID" value="CPIJ014751-PA"/>
    <property type="gene ID" value="CPIJ014751"/>
</dbReference>
<keyword evidence="4" id="KW-0479">Metal-binding</keyword>